<feature type="signal peptide" evidence="10">
    <location>
        <begin position="1"/>
        <end position="19"/>
    </location>
</feature>
<keyword evidence="12" id="KW-1185">Reference proteome</keyword>
<dbReference type="InterPro" id="IPR006626">
    <property type="entry name" value="PbH1"/>
</dbReference>
<comment type="caution">
    <text evidence="11">The sequence shown here is derived from an EMBL/GenBank/DDBJ whole genome shotgun (WGS) entry which is preliminary data.</text>
</comment>
<keyword evidence="10" id="KW-0732">Signal</keyword>
<accession>A0AA38TJH1</accession>
<evidence type="ECO:0000313" key="11">
    <source>
        <dbReference type="EMBL" id="KAJ9555166.1"/>
    </source>
</evidence>
<evidence type="ECO:0000256" key="1">
    <source>
        <dbReference type="ARBA" id="ARBA00004191"/>
    </source>
</evidence>
<keyword evidence="4" id="KW-0964">Secreted</keyword>
<evidence type="ECO:0008006" key="13">
    <source>
        <dbReference type="Google" id="ProtNLM"/>
    </source>
</evidence>
<evidence type="ECO:0000256" key="6">
    <source>
        <dbReference type="ARBA" id="ARBA00023295"/>
    </source>
</evidence>
<gene>
    <name evidence="11" type="ORF">OSB04_009780</name>
</gene>
<comment type="subcellular location">
    <subcellularLocation>
        <location evidence="1">Secreted</location>
        <location evidence="1">Cell wall</location>
    </subcellularLocation>
</comment>
<reference evidence="11" key="1">
    <citation type="submission" date="2023-03" db="EMBL/GenBank/DDBJ databases">
        <title>Chromosome-scale reference genome and RAD-based genetic map of yellow starthistle (Centaurea solstitialis) reveal putative structural variation and QTLs associated with invader traits.</title>
        <authorList>
            <person name="Reatini B."/>
            <person name="Cang F.A."/>
            <person name="Jiang Q."/>
            <person name="Mckibben M.T.W."/>
            <person name="Barker M.S."/>
            <person name="Rieseberg L.H."/>
            <person name="Dlugosch K.M."/>
        </authorList>
    </citation>
    <scope>NUCLEOTIDE SEQUENCE</scope>
    <source>
        <strain evidence="11">CAN-66</strain>
        <tissue evidence="11">Leaf</tissue>
    </source>
</reference>
<evidence type="ECO:0000256" key="3">
    <source>
        <dbReference type="ARBA" id="ARBA00022512"/>
    </source>
</evidence>
<proteinExistence type="inferred from homology"/>
<dbReference type="GO" id="GO:0004650">
    <property type="term" value="F:polygalacturonase activity"/>
    <property type="evidence" value="ECO:0007669"/>
    <property type="project" value="InterPro"/>
</dbReference>
<dbReference type="Gene3D" id="2.160.20.10">
    <property type="entry name" value="Single-stranded right-handed beta-helix, Pectin lyase-like"/>
    <property type="match status" value="1"/>
</dbReference>
<comment type="similarity">
    <text evidence="2 9">Belongs to the glycosyl hydrolase 28 family.</text>
</comment>
<dbReference type="PANTHER" id="PTHR31375">
    <property type="match status" value="1"/>
</dbReference>
<evidence type="ECO:0000256" key="7">
    <source>
        <dbReference type="ARBA" id="ARBA00023316"/>
    </source>
</evidence>
<keyword evidence="3" id="KW-0134">Cell wall</keyword>
<dbReference type="Pfam" id="PF00295">
    <property type="entry name" value="Glyco_hydro_28"/>
    <property type="match status" value="1"/>
</dbReference>
<dbReference type="GO" id="GO:0005975">
    <property type="term" value="P:carbohydrate metabolic process"/>
    <property type="evidence" value="ECO:0007669"/>
    <property type="project" value="InterPro"/>
</dbReference>
<dbReference type="EMBL" id="JARYMX010000003">
    <property type="protein sequence ID" value="KAJ9555166.1"/>
    <property type="molecule type" value="Genomic_DNA"/>
</dbReference>
<dbReference type="SMART" id="SM00710">
    <property type="entry name" value="PbH1"/>
    <property type="match status" value="5"/>
</dbReference>
<feature type="active site" evidence="8">
    <location>
        <position position="196"/>
    </location>
</feature>
<evidence type="ECO:0000256" key="2">
    <source>
        <dbReference type="ARBA" id="ARBA00008834"/>
    </source>
</evidence>
<sequence length="348" mass="37199">MLVFLSLFYISFGPKTANATIYDVTSYGAIGDGETDDSDLLGNITAPKTIEGWKGCDSSGQLILFESIQGLTINGPGQFDGQGSIWWPRGAHLTGPSCNCPSMLRFENCDGLQLSGTTHINSPKSHIHINGCQNVQVKNLHISAPEDSANTDGIDISQSSHVFIQHSTIQTGDDCVAVSTGTYDIHINGVSCGPGHGISIGSLGRDGSTAAVEQVHVKNCSIYGTQNGLRIKTSPFGQGYARGIVYEKIQLYNVGNPIIIDQHYCLDTENHYCPAPPTADAVQVSNVTYINVIGTSATKQAITFDCSEKFKCTEIYTNNVQITGEDVVAYCKNAQGNFISTSPDIACN</sequence>
<dbReference type="InterPro" id="IPR000743">
    <property type="entry name" value="Glyco_hydro_28"/>
</dbReference>
<keyword evidence="7" id="KW-0961">Cell wall biogenesis/degradation</keyword>
<dbReference type="InterPro" id="IPR011050">
    <property type="entry name" value="Pectin_lyase_fold/virulence"/>
</dbReference>
<evidence type="ECO:0000256" key="8">
    <source>
        <dbReference type="PROSITE-ProRule" id="PRU10052"/>
    </source>
</evidence>
<dbReference type="SUPFAM" id="SSF51126">
    <property type="entry name" value="Pectin lyase-like"/>
    <property type="match status" value="1"/>
</dbReference>
<evidence type="ECO:0000313" key="12">
    <source>
        <dbReference type="Proteomes" id="UP001172457"/>
    </source>
</evidence>
<evidence type="ECO:0000256" key="10">
    <source>
        <dbReference type="SAM" id="SignalP"/>
    </source>
</evidence>
<protein>
    <recommendedName>
        <fullName evidence="13">Polygalacturonase</fullName>
    </recommendedName>
</protein>
<dbReference type="Proteomes" id="UP001172457">
    <property type="component" value="Chromosome 3"/>
</dbReference>
<feature type="chain" id="PRO_5041362554" description="Polygalacturonase" evidence="10">
    <location>
        <begin position="20"/>
        <end position="348"/>
    </location>
</feature>
<organism evidence="11 12">
    <name type="scientific">Centaurea solstitialis</name>
    <name type="common">yellow star-thistle</name>
    <dbReference type="NCBI Taxonomy" id="347529"/>
    <lineage>
        <taxon>Eukaryota</taxon>
        <taxon>Viridiplantae</taxon>
        <taxon>Streptophyta</taxon>
        <taxon>Embryophyta</taxon>
        <taxon>Tracheophyta</taxon>
        <taxon>Spermatophyta</taxon>
        <taxon>Magnoliopsida</taxon>
        <taxon>eudicotyledons</taxon>
        <taxon>Gunneridae</taxon>
        <taxon>Pentapetalae</taxon>
        <taxon>asterids</taxon>
        <taxon>campanulids</taxon>
        <taxon>Asterales</taxon>
        <taxon>Asteraceae</taxon>
        <taxon>Carduoideae</taxon>
        <taxon>Cardueae</taxon>
        <taxon>Centaureinae</taxon>
        <taxon>Centaurea</taxon>
    </lineage>
</organism>
<evidence type="ECO:0000256" key="5">
    <source>
        <dbReference type="ARBA" id="ARBA00022801"/>
    </source>
</evidence>
<dbReference type="PROSITE" id="PS00502">
    <property type="entry name" value="POLYGALACTURONASE"/>
    <property type="match status" value="1"/>
</dbReference>
<keyword evidence="6 9" id="KW-0326">Glycosidase</keyword>
<evidence type="ECO:0000256" key="9">
    <source>
        <dbReference type="RuleBase" id="RU361169"/>
    </source>
</evidence>
<dbReference type="GO" id="GO:0071555">
    <property type="term" value="P:cell wall organization"/>
    <property type="evidence" value="ECO:0007669"/>
    <property type="project" value="UniProtKB-KW"/>
</dbReference>
<name>A0AA38TJH1_9ASTR</name>
<keyword evidence="5 9" id="KW-0378">Hydrolase</keyword>
<dbReference type="AlphaFoldDB" id="A0AA38TJH1"/>
<evidence type="ECO:0000256" key="4">
    <source>
        <dbReference type="ARBA" id="ARBA00022525"/>
    </source>
</evidence>
<dbReference type="InterPro" id="IPR012334">
    <property type="entry name" value="Pectin_lyas_fold"/>
</dbReference>